<feature type="compositionally biased region" description="Low complexity" evidence="2">
    <location>
        <begin position="375"/>
        <end position="389"/>
    </location>
</feature>
<evidence type="ECO:0000256" key="2">
    <source>
        <dbReference type="SAM" id="MobiDB-lite"/>
    </source>
</evidence>
<feature type="compositionally biased region" description="Basic and acidic residues" evidence="2">
    <location>
        <begin position="254"/>
        <end position="271"/>
    </location>
</feature>
<gene>
    <name evidence="3" type="ORF">PHAECO_LOCUS12202</name>
</gene>
<sequence>MNVSEAFKKCMQDVHKKKLEKNYHQKTIEDRLMNFQGVRRQTRDTLMLQRRNIDLNNMSPIITPQPTRNKTAKEKIQTDVAKPAKSNKRLEMLQKWKEEKEKVKLENKRRAKPIFKVCHVTNDVGISNLGKVNKEIKGKPIKKDTLKSSWAPVNHKFHAPKNIKPISVHMAPSKAKVATLKASEAACKPSTSSNTDLSKKNTSNSRKNKGNNEQNILPQNSPLKRLTRAQISKSKKNQQATSASRQKSTLSSKTVDKGKRQQQENVADKSPVRKVMVKNNTVMKESKIKEQKKANVQTPLKKKVAIIGRVENKNDSELSKTDSNKKHVGWDVHNITESDDDVFTKSSTKKKYAKTPIKRKNTIISITDSDEDSFNTPPKKNQTKNNHTPKSGKSTPSSETRSLRKEPQTPRSMRKQPQTPKEDKVTIYSDEEVSLKTPRKSASRKSMLTRPKTPKSARKSLTTHAPIEVEEECSPAYISPFVTISRGKDSARKEFKSRLSTGGTFNTPDSKNKHFSSATSPKMGAEYFAKLLNQETARIEGICQRWEKYRDENELSEEAETLIFVPIGQSRLLIAKKFQQFRGLIEKCRKSEYEDEKPITCKDLHGFWDMIYMQVGDLEKRFAYLEKVKENNWEEVVPEKKQVASKRPKGRPKKPSAPSRMRDFIKAARNKKGQPDGDAADTVPAIVEPAKSSPLKELFTASNERFTPSKERFTPVKPSSTRRSLRVSLLCGKALKRPSTSPCLAMMKISQAIKAGDGVTPSKSILKTERTRSESRMTKSVLFEDDLEKDSGPSEDGKRSVR</sequence>
<feature type="compositionally biased region" description="Basic residues" evidence="2">
    <location>
        <begin position="643"/>
        <end position="654"/>
    </location>
</feature>
<evidence type="ECO:0008006" key="5">
    <source>
        <dbReference type="Google" id="ProtNLM"/>
    </source>
</evidence>
<dbReference type="GO" id="GO:0005737">
    <property type="term" value="C:cytoplasm"/>
    <property type="evidence" value="ECO:0007669"/>
    <property type="project" value="TreeGrafter"/>
</dbReference>
<dbReference type="GO" id="GO:0008017">
    <property type="term" value="F:microtubule binding"/>
    <property type="evidence" value="ECO:0007669"/>
    <property type="project" value="TreeGrafter"/>
</dbReference>
<dbReference type="Pfam" id="PF03359">
    <property type="entry name" value="GKAP"/>
    <property type="match status" value="1"/>
</dbReference>
<evidence type="ECO:0000313" key="3">
    <source>
        <dbReference type="EMBL" id="CAG9824634.1"/>
    </source>
</evidence>
<keyword evidence="4" id="KW-1185">Reference proteome</keyword>
<dbReference type="GO" id="GO:0007052">
    <property type="term" value="P:mitotic spindle organization"/>
    <property type="evidence" value="ECO:0007669"/>
    <property type="project" value="TreeGrafter"/>
</dbReference>
<feature type="region of interest" description="Disordered" evidence="2">
    <location>
        <begin position="639"/>
        <end position="661"/>
    </location>
</feature>
<dbReference type="GO" id="GO:0007059">
    <property type="term" value="P:chromosome segregation"/>
    <property type="evidence" value="ECO:0007669"/>
    <property type="project" value="TreeGrafter"/>
</dbReference>
<feature type="compositionally biased region" description="Polar residues" evidence="2">
    <location>
        <begin position="213"/>
        <end position="222"/>
    </location>
</feature>
<protein>
    <recommendedName>
        <fullName evidence="5">Disks large-associated protein 5</fullName>
    </recommendedName>
</protein>
<dbReference type="InterPro" id="IPR005026">
    <property type="entry name" value="SAPAP"/>
</dbReference>
<feature type="compositionally biased region" description="Basic and acidic residues" evidence="2">
    <location>
        <begin position="766"/>
        <end position="777"/>
    </location>
</feature>
<reference evidence="3" key="1">
    <citation type="submission" date="2022-01" db="EMBL/GenBank/DDBJ databases">
        <authorList>
            <person name="King R."/>
        </authorList>
    </citation>
    <scope>NUCLEOTIDE SEQUENCE</scope>
</reference>
<dbReference type="GO" id="GO:0031616">
    <property type="term" value="C:spindle pole centrosome"/>
    <property type="evidence" value="ECO:0007669"/>
    <property type="project" value="TreeGrafter"/>
</dbReference>
<feature type="region of interest" description="Disordered" evidence="2">
    <location>
        <begin position="368"/>
        <end position="462"/>
    </location>
</feature>
<dbReference type="GO" id="GO:0051642">
    <property type="term" value="P:centrosome localization"/>
    <property type="evidence" value="ECO:0007669"/>
    <property type="project" value="TreeGrafter"/>
</dbReference>
<feature type="compositionally biased region" description="Polar residues" evidence="2">
    <location>
        <begin position="391"/>
        <end position="400"/>
    </location>
</feature>
<organism evidence="3 4">
    <name type="scientific">Phaedon cochleariae</name>
    <name type="common">Mustard beetle</name>
    <dbReference type="NCBI Taxonomy" id="80249"/>
    <lineage>
        <taxon>Eukaryota</taxon>
        <taxon>Metazoa</taxon>
        <taxon>Ecdysozoa</taxon>
        <taxon>Arthropoda</taxon>
        <taxon>Hexapoda</taxon>
        <taxon>Insecta</taxon>
        <taxon>Pterygota</taxon>
        <taxon>Neoptera</taxon>
        <taxon>Endopterygota</taxon>
        <taxon>Coleoptera</taxon>
        <taxon>Polyphaga</taxon>
        <taxon>Cucujiformia</taxon>
        <taxon>Chrysomeloidea</taxon>
        <taxon>Chrysomelidae</taxon>
        <taxon>Chrysomelinae</taxon>
        <taxon>Chrysomelini</taxon>
        <taxon>Phaedon</taxon>
    </lineage>
</organism>
<evidence type="ECO:0000313" key="4">
    <source>
        <dbReference type="Proteomes" id="UP001153737"/>
    </source>
</evidence>
<name>A0A9N9SPE1_PHACE</name>
<feature type="region of interest" description="Disordered" evidence="2">
    <location>
        <begin position="183"/>
        <end position="299"/>
    </location>
</feature>
<dbReference type="Proteomes" id="UP001153737">
    <property type="component" value="Chromosome 8"/>
</dbReference>
<dbReference type="OrthoDB" id="10023951at2759"/>
<dbReference type="PANTHER" id="PTHR12353">
    <property type="entry name" value="DISKS LARGE-ASSOCIATED PROTEIN DAP SAP90/PSD-95-ASSOCIATED PROTEIN"/>
    <property type="match status" value="1"/>
</dbReference>
<dbReference type="EMBL" id="OU896714">
    <property type="protein sequence ID" value="CAG9824634.1"/>
    <property type="molecule type" value="Genomic_DNA"/>
</dbReference>
<feature type="compositionally biased region" description="Basic and acidic residues" evidence="2">
    <location>
        <begin position="284"/>
        <end position="293"/>
    </location>
</feature>
<dbReference type="PANTHER" id="PTHR12353:SF1">
    <property type="entry name" value="DISKS LARGE-ASSOCIATED PROTEIN 5"/>
    <property type="match status" value="1"/>
</dbReference>
<feature type="compositionally biased region" description="Basic and acidic residues" evidence="2">
    <location>
        <begin position="789"/>
        <end position="802"/>
    </location>
</feature>
<dbReference type="AlphaFoldDB" id="A0A9N9SPE1"/>
<evidence type="ECO:0000256" key="1">
    <source>
        <dbReference type="ARBA" id="ARBA00008839"/>
    </source>
</evidence>
<dbReference type="GO" id="GO:0005634">
    <property type="term" value="C:nucleus"/>
    <property type="evidence" value="ECO:0007669"/>
    <property type="project" value="TreeGrafter"/>
</dbReference>
<feature type="compositionally biased region" description="Polar residues" evidence="2">
    <location>
        <begin position="409"/>
        <end position="419"/>
    </location>
</feature>
<dbReference type="GO" id="GO:0051382">
    <property type="term" value="P:kinetochore assembly"/>
    <property type="evidence" value="ECO:0007669"/>
    <property type="project" value="TreeGrafter"/>
</dbReference>
<feature type="region of interest" description="Disordered" evidence="2">
    <location>
        <begin position="759"/>
        <end position="802"/>
    </location>
</feature>
<dbReference type="GO" id="GO:0007346">
    <property type="term" value="P:regulation of mitotic cell cycle"/>
    <property type="evidence" value="ECO:0007669"/>
    <property type="project" value="TreeGrafter"/>
</dbReference>
<dbReference type="GO" id="GO:0023052">
    <property type="term" value="P:signaling"/>
    <property type="evidence" value="ECO:0007669"/>
    <property type="project" value="InterPro"/>
</dbReference>
<reference evidence="3" key="2">
    <citation type="submission" date="2022-10" db="EMBL/GenBank/DDBJ databases">
        <authorList>
            <consortium name="ENA_rothamsted_submissions"/>
            <consortium name="culmorum"/>
            <person name="King R."/>
        </authorList>
    </citation>
    <scope>NUCLEOTIDE SEQUENCE</scope>
</reference>
<accession>A0A9N9SPE1</accession>
<comment type="similarity">
    <text evidence="1">Belongs to the SAPAP family.</text>
</comment>
<feature type="compositionally biased region" description="Polar residues" evidence="2">
    <location>
        <begin position="229"/>
        <end position="253"/>
    </location>
</feature>
<proteinExistence type="inferred from homology"/>